<dbReference type="PANTHER" id="PTHR11683">
    <property type="entry name" value="MYELIN PROTEOLIPID"/>
    <property type="match status" value="1"/>
</dbReference>
<evidence type="ECO:0000256" key="2">
    <source>
        <dbReference type="SAM" id="Phobius"/>
    </source>
</evidence>
<organism evidence="3 4">
    <name type="scientific">Patiria miniata</name>
    <name type="common">Bat star</name>
    <name type="synonym">Asterina miniata</name>
    <dbReference type="NCBI Taxonomy" id="46514"/>
    <lineage>
        <taxon>Eukaryota</taxon>
        <taxon>Metazoa</taxon>
        <taxon>Echinodermata</taxon>
        <taxon>Eleutherozoa</taxon>
        <taxon>Asterozoa</taxon>
        <taxon>Asteroidea</taxon>
        <taxon>Valvatacea</taxon>
        <taxon>Valvatida</taxon>
        <taxon>Asterinidae</taxon>
        <taxon>Patiria</taxon>
    </lineage>
</organism>
<dbReference type="GO" id="GO:0005886">
    <property type="term" value="C:plasma membrane"/>
    <property type="evidence" value="ECO:0007669"/>
    <property type="project" value="TreeGrafter"/>
</dbReference>
<dbReference type="Proteomes" id="UP000887568">
    <property type="component" value="Unplaced"/>
</dbReference>
<reference evidence="3" key="1">
    <citation type="submission" date="2022-11" db="UniProtKB">
        <authorList>
            <consortium name="EnsemblMetazoa"/>
        </authorList>
    </citation>
    <scope>IDENTIFICATION</scope>
</reference>
<feature type="transmembrane region" description="Helical" evidence="2">
    <location>
        <begin position="107"/>
        <end position="129"/>
    </location>
</feature>
<keyword evidence="2" id="KW-0472">Membrane</keyword>
<feature type="transmembrane region" description="Helical" evidence="2">
    <location>
        <begin position="187"/>
        <end position="215"/>
    </location>
</feature>
<dbReference type="OrthoDB" id="9993736at2759"/>
<feature type="transmembrane region" description="Helical" evidence="2">
    <location>
        <begin position="54"/>
        <end position="76"/>
    </location>
</feature>
<keyword evidence="2" id="KW-0812">Transmembrane</keyword>
<dbReference type="AlphaFoldDB" id="A0A913ZWJ5"/>
<feature type="region of interest" description="Disordered" evidence="1">
    <location>
        <begin position="271"/>
        <end position="300"/>
    </location>
</feature>
<evidence type="ECO:0000313" key="3">
    <source>
        <dbReference type="EnsemblMetazoa" id="XP_038055675.1"/>
    </source>
</evidence>
<dbReference type="GO" id="GO:0031175">
    <property type="term" value="P:neuron projection development"/>
    <property type="evidence" value="ECO:0007669"/>
    <property type="project" value="TreeGrafter"/>
</dbReference>
<feature type="transmembrane region" description="Helical" evidence="2">
    <location>
        <begin position="12"/>
        <end position="34"/>
    </location>
</feature>
<dbReference type="OMA" id="FPVRQHW"/>
<dbReference type="EnsemblMetazoa" id="XM_038199747.1">
    <property type="protein sequence ID" value="XP_038055675.1"/>
    <property type="gene ID" value="LOC119727720"/>
</dbReference>
<keyword evidence="4" id="KW-1185">Reference proteome</keyword>
<evidence type="ECO:0000256" key="1">
    <source>
        <dbReference type="SAM" id="MobiDB-lite"/>
    </source>
</evidence>
<dbReference type="Pfam" id="PF01275">
    <property type="entry name" value="Myelin_PLP"/>
    <property type="match status" value="1"/>
</dbReference>
<dbReference type="RefSeq" id="XP_038055675.1">
    <property type="nucleotide sequence ID" value="XM_038199747.1"/>
</dbReference>
<dbReference type="GeneID" id="119727720"/>
<proteinExistence type="predicted"/>
<sequence length="300" mass="33069">MGFSTKYLPYGSMVSAFLVYCGVGLFCGASLTALNNTEDMFKKTELEWKLVIPALRITVYAMTPVMVLTAFIYIILGYAATKQSKVQVYDDQDVCCGGMGCVSLALYILYLLTFIWLVLGGACTIPVIFTYMVSMYTSSSADADGNLPALLCVNLSQYGFVNVESTVNTELCGTTLKEFGDLAGEAFVMYCILLGGCALVLLGLVHFLMCLSANWGHVKDGLKRRDYESRRRQEEAELHEMGTSSSLSRVPRAKVYDTSMSQVAYNPQLPPIGGFGEHQPSHRHPSQPTLSTERLVNDYY</sequence>
<keyword evidence="2" id="KW-1133">Transmembrane helix</keyword>
<name>A0A913ZWJ5_PATMI</name>
<dbReference type="PANTHER" id="PTHR11683:SF12">
    <property type="entry name" value="M6, ISOFORM F"/>
    <property type="match status" value="1"/>
</dbReference>
<accession>A0A913ZWJ5</accession>
<dbReference type="InterPro" id="IPR001614">
    <property type="entry name" value="Myelin_PLP"/>
</dbReference>
<evidence type="ECO:0000313" key="4">
    <source>
        <dbReference type="Proteomes" id="UP000887568"/>
    </source>
</evidence>
<protein>
    <submittedName>
        <fullName evidence="3">Uncharacterized protein</fullName>
    </submittedName>
</protein>